<dbReference type="InterPro" id="IPR030395">
    <property type="entry name" value="GP_PDE_dom"/>
</dbReference>
<dbReference type="PANTHER" id="PTHR46211:SF14">
    <property type="entry name" value="GLYCEROPHOSPHODIESTER PHOSPHODIESTERASE"/>
    <property type="match status" value="1"/>
</dbReference>
<gene>
    <name evidence="2" type="ORF">M2152_000798</name>
</gene>
<sequence length="292" mass="31219">MATAHRWRRFAAQLLAVISGALSLAIVIVLAPQTGPAATTFSTLRAPGEVGYVAGHRGDAEGGPENTLPALQAVLESSAEFVETDVQLTADGVPILMHDWTLDRTTDGTGPVWASTWEQVRELDAGSWVSPDFAGIRVPHLTEFLGILQPSGKHAIIELKGSWTAEQVIIVSNLVHDWDLQQRVVFASFDVKTLQAAQQVAPSIQRVIISREVNGDPQALAGTCGAIGIVTSMSFVQRNPEVVDRIHTAGLGVMLYTLNDEGTWSEAITLGVDGIITDTPAELGRWAGPESE</sequence>
<evidence type="ECO:0000313" key="2">
    <source>
        <dbReference type="EMBL" id="MDH6180616.1"/>
    </source>
</evidence>
<organism evidence="2 3">
    <name type="scientific">Antiquaquibacter oligotrophicus</name>
    <dbReference type="NCBI Taxonomy" id="2880260"/>
    <lineage>
        <taxon>Bacteria</taxon>
        <taxon>Bacillati</taxon>
        <taxon>Actinomycetota</taxon>
        <taxon>Actinomycetes</taxon>
        <taxon>Micrococcales</taxon>
        <taxon>Microbacteriaceae</taxon>
        <taxon>Antiquaquibacter</taxon>
    </lineage>
</organism>
<dbReference type="Pfam" id="PF03009">
    <property type="entry name" value="GDPD"/>
    <property type="match status" value="1"/>
</dbReference>
<protein>
    <submittedName>
        <fullName evidence="2">Glycerophosphoryl diester phosphodiesterase</fullName>
        <ecNumber evidence="2">3.1.4.46</ecNumber>
    </submittedName>
</protein>
<dbReference type="EMBL" id="JARXVQ010000001">
    <property type="protein sequence ID" value="MDH6180616.1"/>
    <property type="molecule type" value="Genomic_DNA"/>
</dbReference>
<reference evidence="2 3" key="1">
    <citation type="submission" date="2023-04" db="EMBL/GenBank/DDBJ databases">
        <title>Genome Encyclopedia of Bacteria and Archaea VI: Functional Genomics of Type Strains.</title>
        <authorList>
            <person name="Whitman W."/>
        </authorList>
    </citation>
    <scope>NUCLEOTIDE SEQUENCE [LARGE SCALE GENOMIC DNA]</scope>
    <source>
        <strain evidence="2 3">SG_E_30_P1</strain>
    </source>
</reference>
<dbReference type="SUPFAM" id="SSF51695">
    <property type="entry name" value="PLC-like phosphodiesterases"/>
    <property type="match status" value="1"/>
</dbReference>
<evidence type="ECO:0000259" key="1">
    <source>
        <dbReference type="PROSITE" id="PS51704"/>
    </source>
</evidence>
<dbReference type="PROSITE" id="PS51704">
    <property type="entry name" value="GP_PDE"/>
    <property type="match status" value="1"/>
</dbReference>
<dbReference type="InterPro" id="IPR017946">
    <property type="entry name" value="PLC-like_Pdiesterase_TIM-brl"/>
</dbReference>
<evidence type="ECO:0000313" key="3">
    <source>
        <dbReference type="Proteomes" id="UP001160142"/>
    </source>
</evidence>
<keyword evidence="2" id="KW-0378">Hydrolase</keyword>
<dbReference type="GO" id="GO:0008889">
    <property type="term" value="F:glycerophosphodiester phosphodiesterase activity"/>
    <property type="evidence" value="ECO:0007669"/>
    <property type="project" value="UniProtKB-EC"/>
</dbReference>
<dbReference type="RefSeq" id="WP_322132963.1">
    <property type="nucleotide sequence ID" value="NZ_CP085036.1"/>
</dbReference>
<comment type="caution">
    <text evidence="2">The sequence shown here is derived from an EMBL/GenBank/DDBJ whole genome shotgun (WGS) entry which is preliminary data.</text>
</comment>
<dbReference type="EC" id="3.1.4.46" evidence="2"/>
<dbReference type="Proteomes" id="UP001160142">
    <property type="component" value="Unassembled WGS sequence"/>
</dbReference>
<feature type="domain" description="GP-PDE" evidence="1">
    <location>
        <begin position="51"/>
        <end position="287"/>
    </location>
</feature>
<name>A0ABT6KKW6_9MICO</name>
<proteinExistence type="predicted"/>
<keyword evidence="3" id="KW-1185">Reference proteome</keyword>
<dbReference type="PANTHER" id="PTHR46211">
    <property type="entry name" value="GLYCEROPHOSPHORYL DIESTER PHOSPHODIESTERASE"/>
    <property type="match status" value="1"/>
</dbReference>
<dbReference type="Gene3D" id="3.20.20.190">
    <property type="entry name" value="Phosphatidylinositol (PI) phosphodiesterase"/>
    <property type="match status" value="1"/>
</dbReference>
<accession>A0ABT6KKW6</accession>